<proteinExistence type="predicted"/>
<evidence type="ECO:0000313" key="3">
    <source>
        <dbReference type="WBParaSite" id="PSAMB.scaffold4270size15158.g23916.t1"/>
    </source>
</evidence>
<dbReference type="PANTHER" id="PTHR31627">
    <property type="entry name" value="SERPENTINE RECEPTOR CLASS GAMMA-RELATED"/>
    <property type="match status" value="1"/>
</dbReference>
<dbReference type="InterPro" id="IPR051119">
    <property type="entry name" value="Nematode_SR-like"/>
</dbReference>
<keyword evidence="1" id="KW-1133">Transmembrane helix</keyword>
<name>A0A914WJ42_9BILA</name>
<feature type="transmembrane region" description="Helical" evidence="1">
    <location>
        <begin position="84"/>
        <end position="109"/>
    </location>
</feature>
<dbReference type="Gene3D" id="1.20.1070.10">
    <property type="entry name" value="Rhodopsin 7-helix transmembrane proteins"/>
    <property type="match status" value="1"/>
</dbReference>
<keyword evidence="1" id="KW-0812">Transmembrane</keyword>
<dbReference type="Proteomes" id="UP000887566">
    <property type="component" value="Unplaced"/>
</dbReference>
<dbReference type="SUPFAM" id="SSF81321">
    <property type="entry name" value="Family A G protein-coupled receptor-like"/>
    <property type="match status" value="1"/>
</dbReference>
<dbReference type="PANTHER" id="PTHR31627:SF42">
    <property type="entry name" value="G_PROTEIN_RECEP_F1_2 DOMAIN-CONTAINING PROTEIN-RELATED"/>
    <property type="match status" value="1"/>
</dbReference>
<feature type="transmembrane region" description="Helical" evidence="1">
    <location>
        <begin position="162"/>
        <end position="182"/>
    </location>
</feature>
<feature type="transmembrane region" description="Helical" evidence="1">
    <location>
        <begin position="194"/>
        <end position="214"/>
    </location>
</feature>
<keyword evidence="2" id="KW-1185">Reference proteome</keyword>
<protein>
    <submittedName>
        <fullName evidence="3">G-protein coupled receptors family 1 profile domain-containing protein</fullName>
    </submittedName>
</protein>
<dbReference type="Pfam" id="PF10323">
    <property type="entry name" value="7TM_GPCR_Srv"/>
    <property type="match status" value="1"/>
</dbReference>
<evidence type="ECO:0000313" key="2">
    <source>
        <dbReference type="Proteomes" id="UP000887566"/>
    </source>
</evidence>
<feature type="transmembrane region" description="Helical" evidence="1">
    <location>
        <begin position="37"/>
        <end position="58"/>
    </location>
</feature>
<dbReference type="InterPro" id="IPR019426">
    <property type="entry name" value="7TM_GPCR_serpentine_rcpt_Srv"/>
</dbReference>
<organism evidence="2 3">
    <name type="scientific">Plectus sambesii</name>
    <dbReference type="NCBI Taxonomy" id="2011161"/>
    <lineage>
        <taxon>Eukaryota</taxon>
        <taxon>Metazoa</taxon>
        <taxon>Ecdysozoa</taxon>
        <taxon>Nematoda</taxon>
        <taxon>Chromadorea</taxon>
        <taxon>Plectida</taxon>
        <taxon>Plectina</taxon>
        <taxon>Plectoidea</taxon>
        <taxon>Plectidae</taxon>
        <taxon>Plectus</taxon>
    </lineage>
</organism>
<dbReference type="WBParaSite" id="PSAMB.scaffold4270size15158.g23916.t1">
    <property type="protein sequence ID" value="PSAMB.scaffold4270size15158.g23916.t1"/>
    <property type="gene ID" value="PSAMB.scaffold4270size15158.g23916"/>
</dbReference>
<evidence type="ECO:0000256" key="1">
    <source>
        <dbReference type="SAM" id="Phobius"/>
    </source>
</evidence>
<keyword evidence="1" id="KW-0472">Membrane</keyword>
<dbReference type="AlphaFoldDB" id="A0A914WJ42"/>
<sequence>MRTASLAQFNGVLLLALNRYTAIVLPTRHQNIWSKRVLVCAIFAQWIVPIAIITPYFWVGIVHSPIDNSTAVAVRFAYIHIHRFYYIVGTVYMGVICFSCTVLYAHMLYSQSVDTRHRTLSVASNTGGRTKRGSAQHLQPLMQARTLGIERYAARKQLELKLALSGFAVFLVALSYTIMMAYTSTSQNYHTVFILWTFSSDILSYANVYILFIVSPIVRQRFAQTVCGFFRRRKGNRSNLSSPRSSATARTLIFTKQTNLNVDDDFV</sequence>
<reference evidence="3" key="1">
    <citation type="submission" date="2022-11" db="UniProtKB">
        <authorList>
            <consortium name="WormBaseParasite"/>
        </authorList>
    </citation>
    <scope>IDENTIFICATION</scope>
</reference>
<dbReference type="CDD" id="cd00637">
    <property type="entry name" value="7tm_classA_rhodopsin-like"/>
    <property type="match status" value="1"/>
</dbReference>
<accession>A0A914WJ42</accession>